<comment type="caution">
    <text evidence="3">The sequence shown here is derived from an EMBL/GenBank/DDBJ whole genome shotgun (WGS) entry which is preliminary data.</text>
</comment>
<name>A0A9W6F967_9CHLO</name>
<dbReference type="Proteomes" id="UP001165080">
    <property type="component" value="Unassembled WGS sequence"/>
</dbReference>
<sequence length="414" mass="44151">MQHRSRRAGGHFAGPTRGSVFLLAMFVVQGLSWFAGLAHGMKAEPELRGIVSGLTHPESGSAEQVKAGGQDDLRIEDIPVEDLPGGPGSRKLLTNILAGPLPGLTVIPGFPGPKPFTPGSLGFLGRMGVVGAGTAALAQYVVSGQDPVAIALRQLSIVAIESYGTAVQNAIKRGVAQIDAQLARYSSFLKRQASALKKKDAQDLLAAVQMEIRALVIARAALKDMSAREVANVKFLTSAASSWTSWFYGIQYRFTTLTININWSNDPLQLELNRVLFSLGDVTKLVGLLLKPFIDAWKFEQRFFNTLYNIIFKAYVRERNRLTITPVATLMYRFGSGQNIQFIIDRVTSLSQALGGGANADAMLAAARAARDQVAAALMPPGAGGGGSMKGAAGGQLQGLERLAEMLRNRAASG</sequence>
<evidence type="ECO:0000256" key="2">
    <source>
        <dbReference type="SAM" id="Phobius"/>
    </source>
</evidence>
<accession>A0A9W6F967</accession>
<evidence type="ECO:0000256" key="1">
    <source>
        <dbReference type="SAM" id="MobiDB-lite"/>
    </source>
</evidence>
<feature type="region of interest" description="Disordered" evidence="1">
    <location>
        <begin position="52"/>
        <end position="71"/>
    </location>
</feature>
<keyword evidence="2" id="KW-1133">Transmembrane helix</keyword>
<dbReference type="AlphaFoldDB" id="A0A9W6F967"/>
<dbReference type="EMBL" id="BRXU01000034">
    <property type="protein sequence ID" value="GLC60420.1"/>
    <property type="molecule type" value="Genomic_DNA"/>
</dbReference>
<organism evidence="3 4">
    <name type="scientific">Pleodorina starrii</name>
    <dbReference type="NCBI Taxonomy" id="330485"/>
    <lineage>
        <taxon>Eukaryota</taxon>
        <taxon>Viridiplantae</taxon>
        <taxon>Chlorophyta</taxon>
        <taxon>core chlorophytes</taxon>
        <taxon>Chlorophyceae</taxon>
        <taxon>CS clade</taxon>
        <taxon>Chlamydomonadales</taxon>
        <taxon>Volvocaceae</taxon>
        <taxon>Pleodorina</taxon>
    </lineage>
</organism>
<feature type="transmembrane region" description="Helical" evidence="2">
    <location>
        <begin position="20"/>
        <end position="41"/>
    </location>
</feature>
<proteinExistence type="predicted"/>
<keyword evidence="2" id="KW-0472">Membrane</keyword>
<gene>
    <name evidence="3" type="primary">PLEST002074</name>
    <name evidence="3" type="ORF">PLESTB_001610400</name>
</gene>
<protein>
    <submittedName>
        <fullName evidence="3">Uncharacterized protein</fullName>
    </submittedName>
</protein>
<keyword evidence="2" id="KW-0812">Transmembrane</keyword>
<reference evidence="3 4" key="1">
    <citation type="journal article" date="2023" name="Commun. Biol.">
        <title>Reorganization of the ancestral sex-determining regions during the evolution of trioecy in Pleodorina starrii.</title>
        <authorList>
            <person name="Takahashi K."/>
            <person name="Suzuki S."/>
            <person name="Kawai-Toyooka H."/>
            <person name="Yamamoto K."/>
            <person name="Hamaji T."/>
            <person name="Ootsuki R."/>
            <person name="Yamaguchi H."/>
            <person name="Kawachi M."/>
            <person name="Higashiyama T."/>
            <person name="Nozaki H."/>
        </authorList>
    </citation>
    <scope>NUCLEOTIDE SEQUENCE [LARGE SCALE GENOMIC DNA]</scope>
    <source>
        <strain evidence="3 4">NIES-4479</strain>
    </source>
</reference>
<evidence type="ECO:0000313" key="4">
    <source>
        <dbReference type="Proteomes" id="UP001165080"/>
    </source>
</evidence>
<keyword evidence="4" id="KW-1185">Reference proteome</keyword>
<evidence type="ECO:0000313" key="3">
    <source>
        <dbReference type="EMBL" id="GLC60420.1"/>
    </source>
</evidence>